<evidence type="ECO:0000313" key="5">
    <source>
        <dbReference type="EMBL" id="QLH03731.1"/>
    </source>
</evidence>
<dbReference type="Pfam" id="PF08423">
    <property type="entry name" value="Rad51"/>
    <property type="match status" value="1"/>
</dbReference>
<dbReference type="RefSeq" id="WP_179360975.1">
    <property type="nucleotide sequence ID" value="NZ_CP026993.1"/>
</dbReference>
<dbReference type="AlphaFoldDB" id="A0A7D5M1P2"/>
<accession>A0A7D5M1P2</accession>
<dbReference type="GO" id="GO:0005524">
    <property type="term" value="F:ATP binding"/>
    <property type="evidence" value="ECO:0007669"/>
    <property type="project" value="UniProtKB-KW"/>
</dbReference>
<proteinExistence type="predicted"/>
<dbReference type="SMART" id="SM00382">
    <property type="entry name" value="AAA"/>
    <property type="match status" value="1"/>
</dbReference>
<dbReference type="InterPro" id="IPR020588">
    <property type="entry name" value="RecA_ATP-bd"/>
</dbReference>
<dbReference type="InterPro" id="IPR003593">
    <property type="entry name" value="AAA+_ATPase"/>
</dbReference>
<keyword evidence="3" id="KW-0238">DNA-binding</keyword>
<protein>
    <submittedName>
        <fullName evidence="5">Recombinase RecA</fullName>
    </submittedName>
</protein>
<name>A0A7D5M1P2_9ARCH</name>
<feature type="domain" description="RecA family profile 1" evidence="4">
    <location>
        <begin position="1"/>
        <end position="158"/>
    </location>
</feature>
<keyword evidence="2" id="KW-0067">ATP-binding</keyword>
<evidence type="ECO:0000259" key="4">
    <source>
        <dbReference type="PROSITE" id="PS50162"/>
    </source>
</evidence>
<evidence type="ECO:0000313" key="6">
    <source>
        <dbReference type="Proteomes" id="UP000509771"/>
    </source>
</evidence>
<dbReference type="SUPFAM" id="SSF52540">
    <property type="entry name" value="P-loop containing nucleoside triphosphate hydrolases"/>
    <property type="match status" value="1"/>
</dbReference>
<dbReference type="GeneID" id="56058442"/>
<dbReference type="GO" id="GO:0140664">
    <property type="term" value="F:ATP-dependent DNA damage sensor activity"/>
    <property type="evidence" value="ECO:0007669"/>
    <property type="project" value="InterPro"/>
</dbReference>
<evidence type="ECO:0000256" key="3">
    <source>
        <dbReference type="ARBA" id="ARBA00023125"/>
    </source>
</evidence>
<evidence type="ECO:0000256" key="1">
    <source>
        <dbReference type="ARBA" id="ARBA00022741"/>
    </source>
</evidence>
<dbReference type="EMBL" id="CP026993">
    <property type="protein sequence ID" value="QLH03731.1"/>
    <property type="molecule type" value="Genomic_DNA"/>
</dbReference>
<dbReference type="InterPro" id="IPR027417">
    <property type="entry name" value="P-loop_NTPase"/>
</dbReference>
<organism evidence="5 6">
    <name type="scientific">Nitrosopumilus cobalaminigenes</name>
    <dbReference type="NCBI Taxonomy" id="1470066"/>
    <lineage>
        <taxon>Archaea</taxon>
        <taxon>Nitrososphaerota</taxon>
        <taxon>Nitrososphaeria</taxon>
        <taxon>Nitrosopumilales</taxon>
        <taxon>Nitrosopumilaceae</taxon>
        <taxon>Nitrosopumilus</taxon>
    </lineage>
</organism>
<dbReference type="GO" id="GO:0006281">
    <property type="term" value="P:DNA repair"/>
    <property type="evidence" value="ECO:0007669"/>
    <property type="project" value="InterPro"/>
</dbReference>
<dbReference type="InterPro" id="IPR013632">
    <property type="entry name" value="Rad51_C"/>
</dbReference>
<gene>
    <name evidence="5" type="ORF">C5F47_00495</name>
</gene>
<sequence length="219" mass="24892">MISTGLQKLDQFLSGGIPDSVIVDIFGENGTGKTLLLLQLLINSIKNGGNVLYLDTTGGFRPERIIEIQKESEIEINLLEKITVSRITNTSEQIKSVNNIISNNFSLIVIDNITDLFSYEYQNDESTFKKNSLFMKYMHNLSNFAITKKIPIIITNMIRTSDGKEIENMQNAIDPFTHIKIHLTKNSSKFHGQIYWALKKENFSYTINKKGLSDTTEDF</sequence>
<dbReference type="KEGG" id="ncl:C5F47_00495"/>
<dbReference type="Gene3D" id="3.40.50.300">
    <property type="entry name" value="P-loop containing nucleotide triphosphate hydrolases"/>
    <property type="match status" value="1"/>
</dbReference>
<dbReference type="GO" id="GO:0003677">
    <property type="term" value="F:DNA binding"/>
    <property type="evidence" value="ECO:0007669"/>
    <property type="project" value="UniProtKB-KW"/>
</dbReference>
<dbReference type="PROSITE" id="PS50162">
    <property type="entry name" value="RECA_2"/>
    <property type="match status" value="1"/>
</dbReference>
<evidence type="ECO:0000256" key="2">
    <source>
        <dbReference type="ARBA" id="ARBA00022840"/>
    </source>
</evidence>
<keyword evidence="1" id="KW-0547">Nucleotide-binding</keyword>
<dbReference type="PANTHER" id="PTHR22942:SF30">
    <property type="entry name" value="MEIOTIC RECOMBINATION PROTEIN DMC1_LIM15 HOMOLOG"/>
    <property type="match status" value="1"/>
</dbReference>
<dbReference type="OrthoDB" id="17644at2157"/>
<dbReference type="Proteomes" id="UP000509771">
    <property type="component" value="Chromosome"/>
</dbReference>
<keyword evidence="6" id="KW-1185">Reference proteome</keyword>
<reference evidence="5 6" key="1">
    <citation type="submission" date="2018-02" db="EMBL/GenBank/DDBJ databases">
        <title>Complete genome of Nitrosopumilus cobalaminigenes HCA1.</title>
        <authorList>
            <person name="Qin W."/>
            <person name="Zheng Y."/>
            <person name="Stahl D.A."/>
        </authorList>
    </citation>
    <scope>NUCLEOTIDE SEQUENCE [LARGE SCALE GENOMIC DNA]</scope>
    <source>
        <strain evidence="5 6">HCA1</strain>
    </source>
</reference>
<dbReference type="PANTHER" id="PTHR22942">
    <property type="entry name" value="RECA/RAD51/RADA DNA STRAND-PAIRING FAMILY MEMBER"/>
    <property type="match status" value="1"/>
</dbReference>